<dbReference type="GO" id="GO:0016987">
    <property type="term" value="F:sigma factor activity"/>
    <property type="evidence" value="ECO:0007669"/>
    <property type="project" value="InterPro"/>
</dbReference>
<dbReference type="GO" id="GO:0003677">
    <property type="term" value="F:DNA binding"/>
    <property type="evidence" value="ECO:0007669"/>
    <property type="project" value="InterPro"/>
</dbReference>
<organism evidence="2">
    <name type="scientific">Clostridium innocuum</name>
    <dbReference type="NCBI Taxonomy" id="1522"/>
    <lineage>
        <taxon>Bacteria</taxon>
        <taxon>Bacillati</taxon>
        <taxon>Bacillota</taxon>
        <taxon>Clostridia</taxon>
        <taxon>Eubacteriales</taxon>
        <taxon>Clostridiaceae</taxon>
        <taxon>Clostridium</taxon>
    </lineage>
</organism>
<dbReference type="InterPro" id="IPR013249">
    <property type="entry name" value="RNA_pol_sigma70_r4_t2"/>
</dbReference>
<dbReference type="EMBL" id="CACRTE010000058">
    <property type="protein sequence ID" value="VYT52569.1"/>
    <property type="molecule type" value="Genomic_DNA"/>
</dbReference>
<proteinExistence type="predicted"/>
<reference evidence="2" key="1">
    <citation type="submission" date="2019-11" db="EMBL/GenBank/DDBJ databases">
        <authorList>
            <person name="Feng L."/>
        </authorList>
    </citation>
    <scope>NUCLEOTIDE SEQUENCE</scope>
    <source>
        <strain evidence="2">CinnocuumLFYP12</strain>
    </source>
</reference>
<dbReference type="RefSeq" id="WP_008729038.1">
    <property type="nucleotide sequence ID" value="NZ_BAABXQ010000006.1"/>
</dbReference>
<dbReference type="GO" id="GO:0006352">
    <property type="term" value="P:DNA-templated transcription initiation"/>
    <property type="evidence" value="ECO:0007669"/>
    <property type="project" value="InterPro"/>
</dbReference>
<dbReference type="Pfam" id="PF08281">
    <property type="entry name" value="Sigma70_r4_2"/>
    <property type="match status" value="1"/>
</dbReference>
<evidence type="ECO:0000259" key="1">
    <source>
        <dbReference type="Pfam" id="PF08281"/>
    </source>
</evidence>
<dbReference type="AlphaFoldDB" id="A0A6N2XDS2"/>
<protein>
    <submittedName>
        <fullName evidence="2">Sigma-70, region 4</fullName>
    </submittedName>
</protein>
<accession>A0A6N2XDS2</accession>
<dbReference type="InterPro" id="IPR013324">
    <property type="entry name" value="RNA_pol_sigma_r3/r4-like"/>
</dbReference>
<name>A0A6N2XDS2_CLOIN</name>
<dbReference type="Gene3D" id="1.10.10.10">
    <property type="entry name" value="Winged helix-like DNA-binding domain superfamily/Winged helix DNA-binding domain"/>
    <property type="match status" value="1"/>
</dbReference>
<dbReference type="SUPFAM" id="SSF88659">
    <property type="entry name" value="Sigma3 and sigma4 domains of RNA polymerase sigma factors"/>
    <property type="match status" value="1"/>
</dbReference>
<dbReference type="InterPro" id="IPR036388">
    <property type="entry name" value="WH-like_DNA-bd_sf"/>
</dbReference>
<evidence type="ECO:0000313" key="2">
    <source>
        <dbReference type="EMBL" id="VYT52569.1"/>
    </source>
</evidence>
<feature type="domain" description="RNA polymerase sigma factor 70 region 4 type 2" evidence="1">
    <location>
        <begin position="42"/>
        <end position="74"/>
    </location>
</feature>
<gene>
    <name evidence="2" type="ORF">CILFYP12_04305</name>
</gene>
<sequence length="101" mass="12320">MHKDDKRIKKAEKLLYLYPHTDTCYKKLQKAVDNIKSDKYYDIIDMRFFRKMKYREIAEELGLDDNTVYKHKRRLVELVADVLYADDIVKEIMEEIEDEKL</sequence>